<evidence type="ECO:0000313" key="5">
    <source>
        <dbReference type="EMBL" id="OIR18032.1"/>
    </source>
</evidence>
<evidence type="ECO:0000256" key="3">
    <source>
        <dbReference type="ARBA" id="ARBA00022723"/>
    </source>
</evidence>
<keyword evidence="3" id="KW-0479">Metal-binding</keyword>
<dbReference type="PROSITE" id="PS01249">
    <property type="entry name" value="HYPA"/>
    <property type="match status" value="1"/>
</dbReference>
<comment type="similarity">
    <text evidence="1">Belongs to the HypA/HybF family.</text>
</comment>
<comment type="caution">
    <text evidence="5">The sequence shown here is derived from an EMBL/GenBank/DDBJ whole genome shotgun (WGS) entry which is preliminary data.</text>
</comment>
<dbReference type="PIRSF" id="PIRSF004761">
    <property type="entry name" value="Hydrgn_mat_HypA"/>
    <property type="match status" value="1"/>
</dbReference>
<accession>A0A1J5TP58</accession>
<dbReference type="NCBIfam" id="TIGR00100">
    <property type="entry name" value="hypA"/>
    <property type="match status" value="1"/>
</dbReference>
<dbReference type="HAMAP" id="MF_00213">
    <property type="entry name" value="HypA_HybF"/>
    <property type="match status" value="1"/>
</dbReference>
<dbReference type="PANTHER" id="PTHR34535:SF3">
    <property type="entry name" value="HYDROGENASE MATURATION FACTOR HYPA"/>
    <property type="match status" value="1"/>
</dbReference>
<reference evidence="5" key="1">
    <citation type="submission" date="2016-10" db="EMBL/GenBank/DDBJ databases">
        <title>Sequence of Gallionella enrichment culture.</title>
        <authorList>
            <person name="Poehlein A."/>
            <person name="Muehling M."/>
            <person name="Daniel R."/>
        </authorList>
    </citation>
    <scope>NUCLEOTIDE SEQUENCE</scope>
</reference>
<dbReference type="Gene3D" id="3.30.2320.80">
    <property type="match status" value="1"/>
</dbReference>
<keyword evidence="4" id="KW-0862">Zinc</keyword>
<dbReference type="EMBL" id="MLJW01000003">
    <property type="protein sequence ID" value="OIR18032.1"/>
    <property type="molecule type" value="Genomic_DNA"/>
</dbReference>
<name>A0A1J5TP58_9ZZZZ</name>
<evidence type="ECO:0000256" key="1">
    <source>
        <dbReference type="ARBA" id="ARBA00010748"/>
    </source>
</evidence>
<dbReference type="GO" id="GO:0016151">
    <property type="term" value="F:nickel cation binding"/>
    <property type="evidence" value="ECO:0007669"/>
    <property type="project" value="InterPro"/>
</dbReference>
<dbReference type="Pfam" id="PF01155">
    <property type="entry name" value="HypA"/>
    <property type="match status" value="1"/>
</dbReference>
<dbReference type="InterPro" id="IPR000688">
    <property type="entry name" value="HypA/HybF"/>
</dbReference>
<organism evidence="5">
    <name type="scientific">mine drainage metagenome</name>
    <dbReference type="NCBI Taxonomy" id="410659"/>
    <lineage>
        <taxon>unclassified sequences</taxon>
        <taxon>metagenomes</taxon>
        <taxon>ecological metagenomes</taxon>
    </lineage>
</organism>
<gene>
    <name evidence="5" type="primary">hypA_2</name>
    <name evidence="5" type="ORF">GALL_13580</name>
</gene>
<dbReference type="AlphaFoldDB" id="A0A1J5TP58"/>
<sequence length="113" mass="12472">MHEMSLAEGVLQLIEDSAKTQHFSRVRTVWLEIGQLAGVEVEAMKFCFEAVVNDSIAQGAQLVIIEMPGQAWCLHCAEVVNVRALYDACPKCGSHQVQVTGGNEMRVKELDVE</sequence>
<evidence type="ECO:0000256" key="4">
    <source>
        <dbReference type="ARBA" id="ARBA00022833"/>
    </source>
</evidence>
<dbReference type="PANTHER" id="PTHR34535">
    <property type="entry name" value="HYDROGENASE MATURATION FACTOR HYPA"/>
    <property type="match status" value="1"/>
</dbReference>
<evidence type="ECO:0000256" key="2">
    <source>
        <dbReference type="ARBA" id="ARBA00022596"/>
    </source>
</evidence>
<keyword evidence="2" id="KW-0533">Nickel</keyword>
<protein>
    <submittedName>
        <fullName evidence="5">Hydrogenase/urease nickel incorporation protein HypA</fullName>
    </submittedName>
</protein>
<proteinExistence type="inferred from homology"/>
<dbReference type="FunFam" id="3.30.2320.80:FF:000001">
    <property type="entry name" value="Hydrogenase maturation factor HypA"/>
    <property type="match status" value="1"/>
</dbReference>
<dbReference type="InterPro" id="IPR020538">
    <property type="entry name" value="Hydgase_Ni_incorp_HypA/HybF_CS"/>
</dbReference>
<dbReference type="GO" id="GO:0008270">
    <property type="term" value="F:zinc ion binding"/>
    <property type="evidence" value="ECO:0007669"/>
    <property type="project" value="TreeGrafter"/>
</dbReference>
<dbReference type="GO" id="GO:0051604">
    <property type="term" value="P:protein maturation"/>
    <property type="evidence" value="ECO:0007669"/>
    <property type="project" value="InterPro"/>
</dbReference>